<proteinExistence type="predicted"/>
<comment type="caution">
    <text evidence="2">The sequence shown here is derived from an EMBL/GenBank/DDBJ whole genome shotgun (WGS) entry which is preliminary data.</text>
</comment>
<keyword evidence="3" id="KW-1185">Reference proteome</keyword>
<feature type="region of interest" description="Disordered" evidence="1">
    <location>
        <begin position="170"/>
        <end position="202"/>
    </location>
</feature>
<feature type="compositionally biased region" description="Acidic residues" evidence="1">
    <location>
        <begin position="179"/>
        <end position="195"/>
    </location>
</feature>
<accession>A0ABR3SZV9</accession>
<evidence type="ECO:0000313" key="3">
    <source>
        <dbReference type="Proteomes" id="UP001521116"/>
    </source>
</evidence>
<dbReference type="Proteomes" id="UP001521116">
    <property type="component" value="Unassembled WGS sequence"/>
</dbReference>
<evidence type="ECO:0000313" key="2">
    <source>
        <dbReference type="EMBL" id="KAL1632296.1"/>
    </source>
</evidence>
<sequence length="485" mass="52640">MTYSDEGLEVRGTVAVPDQQFNSQADALAFSTAAQDVRMINKSKWMEGLCAGQPDAELVLLLCLARNLKCLVMVLPHRDRYHRCYPNFRAFLMQAVHARGTGTAPLCTLRRLEIDFESHIFQALGVQMKALCAFFYLPSLREFVGNKITTNPEYNPDTLFDPESEVEHSDALSLASTPDDNDWDLPPSDLEDPEDSNVPAVSVSRRHLPGPLATLKYPVRTSPITTLTLTSTNLLPQSTRLFLTAPTALQTLTITWADLFEWARFDGTRSHLFDPCAVLSALTPHAATLTTLTLHIPYRLFRAATDYGPLEDLPRIGSLKPLTALKHLSISALLLTGSALHRNAPVPPASDGVERLAPAGGYGGAADVFPRGLEALVVVANAWAGGDEVLVERPGPDMVGFLSPLVAEHVAPLVVEIARVVGRGGMPALGRWRVVEGGWPEGVRAEMVAEVGALLEGSGVVLELGGTATRLGAQKGVWRHQVLWE</sequence>
<reference evidence="2 3" key="1">
    <citation type="submission" date="2024-02" db="EMBL/GenBank/DDBJ databases">
        <title>De novo assembly and annotation of 12 fungi associated with fruit tree decline syndrome in Ontario, Canada.</title>
        <authorList>
            <person name="Sulman M."/>
            <person name="Ellouze W."/>
            <person name="Ilyukhin E."/>
        </authorList>
    </citation>
    <scope>NUCLEOTIDE SEQUENCE [LARGE SCALE GENOMIC DNA]</scope>
    <source>
        <strain evidence="2 3">M1-105</strain>
    </source>
</reference>
<organism evidence="2 3">
    <name type="scientific">Neofusicoccum ribis</name>
    <dbReference type="NCBI Taxonomy" id="45134"/>
    <lineage>
        <taxon>Eukaryota</taxon>
        <taxon>Fungi</taxon>
        <taxon>Dikarya</taxon>
        <taxon>Ascomycota</taxon>
        <taxon>Pezizomycotina</taxon>
        <taxon>Dothideomycetes</taxon>
        <taxon>Dothideomycetes incertae sedis</taxon>
        <taxon>Botryosphaeriales</taxon>
        <taxon>Botryosphaeriaceae</taxon>
        <taxon>Neofusicoccum</taxon>
    </lineage>
</organism>
<evidence type="ECO:0000256" key="1">
    <source>
        <dbReference type="SAM" id="MobiDB-lite"/>
    </source>
</evidence>
<dbReference type="EMBL" id="JAJVDC020000031">
    <property type="protein sequence ID" value="KAL1632296.1"/>
    <property type="molecule type" value="Genomic_DNA"/>
</dbReference>
<protein>
    <submittedName>
        <fullName evidence="2">Uncharacterized protein</fullName>
    </submittedName>
</protein>
<gene>
    <name evidence="2" type="ORF">SLS56_003711</name>
</gene>
<name>A0ABR3SZV9_9PEZI</name>